<proteinExistence type="predicted"/>
<feature type="transmembrane region" description="Helical" evidence="6">
    <location>
        <begin position="610"/>
        <end position="630"/>
    </location>
</feature>
<evidence type="ECO:0008006" key="10">
    <source>
        <dbReference type="Google" id="ProtNLM"/>
    </source>
</evidence>
<feature type="compositionally biased region" description="Acidic residues" evidence="5">
    <location>
        <begin position="1194"/>
        <end position="1204"/>
    </location>
</feature>
<feature type="domain" description="TRP C-terminal" evidence="8">
    <location>
        <begin position="828"/>
        <end position="937"/>
    </location>
</feature>
<feature type="domain" description="Receptor ligand binding region" evidence="7">
    <location>
        <begin position="138"/>
        <end position="235"/>
    </location>
</feature>
<feature type="transmembrane region" description="Helical" evidence="6">
    <location>
        <begin position="92"/>
        <end position="111"/>
    </location>
</feature>
<comment type="subcellular location">
    <subcellularLocation>
        <location evidence="1">Membrane</location>
    </subcellularLocation>
</comment>
<evidence type="ECO:0000256" key="6">
    <source>
        <dbReference type="SAM" id="Phobius"/>
    </source>
</evidence>
<feature type="transmembrane region" description="Helical" evidence="6">
    <location>
        <begin position="642"/>
        <end position="664"/>
    </location>
</feature>
<dbReference type="AlphaFoldDB" id="A0A0G4F4S2"/>
<feature type="region of interest" description="Disordered" evidence="5">
    <location>
        <begin position="1085"/>
        <end position="1215"/>
    </location>
</feature>
<dbReference type="VEuPathDB" id="CryptoDB:Cvel_15034"/>
<dbReference type="Pfam" id="PF06011">
    <property type="entry name" value="TRP"/>
    <property type="match status" value="1"/>
</dbReference>
<dbReference type="EMBL" id="CDMZ01000104">
    <property type="protein sequence ID" value="CEM06722.1"/>
    <property type="molecule type" value="Genomic_DNA"/>
</dbReference>
<dbReference type="InterPro" id="IPR001828">
    <property type="entry name" value="ANF_lig-bd_rcpt"/>
</dbReference>
<evidence type="ECO:0000256" key="1">
    <source>
        <dbReference type="ARBA" id="ARBA00004370"/>
    </source>
</evidence>
<sequence>MSKQKRGLEFRFGVRAPFQKFALFLLPVVLLLVVGSGSLLPIVTATSGGPPRMWFLVVVLSLQFNRVFPGMVVACSSLTIRRSHLELRLANLSSFRLAIPLLLVILSALQAETATISLGQQVTITGFEASWEAFTIPASTVALNQINSIPTVLNGHTLQVLAATDDGCSARMGASGAMDNVINSTLHSVVIGPICPDAVPTSNGVYVPNRILQIAPMSVGSFLGDRSNYPHLLGLPIFNQEIGFAAVLHGFGYDRGRRDWVSFQGTQGLADCTGEQIQKGLGNGIAVVSPFTYSMTDTTTTLRSGATPSAVFNSLWAIWLGICTPLGVCNFIDVEDFWIVCGTWYDATWAAALTIDSYLNSADATTDEITADLLSTSNKTLQGLIHQRLWEHALTLNFVGIQGNIKFNSNDGTRIGEQTVRWYNREAGWRLDSVGKISPDGLSIEWSVPVTWSDGRVWDPTGGSNNVIPQQLSVCSPGYERQTDMGCLPCSAGRSLRGVPVRSELRRRGRDSPNILGLLVTRPLPRERFRYSRAPPQLLRRESACIGGPIERVSKESETEGARRRRLEAAEVIDPLCKAPRFGRMCDYCPLGSYKSGASCARCTETFQSLALFLMILGFFPLVILTYYLVNNRGKRANHAATQMTITVSLLLTFLQQVALLRLVNIDAPPEVESFKSAFSFLNLDMEILQTECFAPGTTGLQVYSFVVSIPLLLLLTVAVSYWIFFLANRFVWPRIPAWDANKAFNTSGFLFSVLYVTICTMILAPYMCIHHPVGTETLEAYPRVTCGTGEHKTMLGLGGAAIAAYIVGFLGFLGVVSLYALRWSAEHTEFATRYNFLVGDFHPAAWWWGVVNLVRNLLIALVPVMEPNDGRIQIAGLLGVVAVFLVMHLVVWPWRDNVNNWMDFAMSLVFLYLLGCLMAWTETTSEGDMTLVVVVFTLLAGLGFGSLVVIGFGVERCLKRAARRRQIRLMKLTGRLKSVTQRLAARMNEEEAFVDKSAWLATLSVSADSDLSAIRKFLEVAEEELLIPEGESGGRGYAPFGQQKHVGNKYLKMVSRTFNLRSERGRSSRRLKLVGVATAGAIQAPHGDLGKEKDAAPGKGAEEGEGEERDIEGDPEEVSEPIIEDESDFSAQEDFSEDADLEIPEEEQDVLNRHRTRGGEVQPAHDMGDGEVEVEGQEGSQAFGENSAGAEDALQEEGEEFGDADVASEGFTRP</sequence>
<dbReference type="PhylomeDB" id="A0A0G4F4S2"/>
<dbReference type="Gene3D" id="3.40.50.2300">
    <property type="match status" value="2"/>
</dbReference>
<evidence type="ECO:0000256" key="5">
    <source>
        <dbReference type="SAM" id="MobiDB-lite"/>
    </source>
</evidence>
<dbReference type="GO" id="GO:0016020">
    <property type="term" value="C:membrane"/>
    <property type="evidence" value="ECO:0007669"/>
    <property type="project" value="UniProtKB-SubCell"/>
</dbReference>
<evidence type="ECO:0000256" key="3">
    <source>
        <dbReference type="ARBA" id="ARBA00022989"/>
    </source>
</evidence>
<dbReference type="Pfam" id="PF01094">
    <property type="entry name" value="ANF_receptor"/>
    <property type="match status" value="1"/>
</dbReference>
<feature type="transmembrane region" description="Helical" evidence="6">
    <location>
        <begin position="902"/>
        <end position="921"/>
    </location>
</feature>
<keyword evidence="3 6" id="KW-1133">Transmembrane helix</keyword>
<protein>
    <recommendedName>
        <fullName evidence="10">Receptor ligand binding region domain-containing protein</fullName>
    </recommendedName>
</protein>
<dbReference type="InterPro" id="IPR010308">
    <property type="entry name" value="TRP_C"/>
</dbReference>
<dbReference type="PANTHER" id="PTHR11319">
    <property type="entry name" value="G PROTEIN-COUPLED RECEPTOR-RELATED"/>
    <property type="match status" value="1"/>
</dbReference>
<feature type="compositionally biased region" description="Basic and acidic residues" evidence="5">
    <location>
        <begin position="1089"/>
        <end position="1103"/>
    </location>
</feature>
<feature type="transmembrane region" description="Helical" evidence="6">
    <location>
        <begin position="845"/>
        <end position="863"/>
    </location>
</feature>
<feature type="compositionally biased region" description="Acidic residues" evidence="5">
    <location>
        <begin position="1135"/>
        <end position="1150"/>
    </location>
</feature>
<feature type="compositionally biased region" description="Acidic residues" evidence="5">
    <location>
        <begin position="1104"/>
        <end position="1129"/>
    </location>
</feature>
<evidence type="ECO:0000313" key="9">
    <source>
        <dbReference type="EMBL" id="CEM06722.1"/>
    </source>
</evidence>
<evidence type="ECO:0000259" key="7">
    <source>
        <dbReference type="Pfam" id="PF01094"/>
    </source>
</evidence>
<reference evidence="9" key="1">
    <citation type="submission" date="2014-11" db="EMBL/GenBank/DDBJ databases">
        <authorList>
            <person name="Otto D Thomas"/>
            <person name="Naeem Raeece"/>
        </authorList>
    </citation>
    <scope>NUCLEOTIDE SEQUENCE</scope>
</reference>
<keyword evidence="2 6" id="KW-0812">Transmembrane</keyword>
<evidence type="ECO:0000256" key="2">
    <source>
        <dbReference type="ARBA" id="ARBA00022692"/>
    </source>
</evidence>
<evidence type="ECO:0000259" key="8">
    <source>
        <dbReference type="Pfam" id="PF06011"/>
    </source>
</evidence>
<feature type="transmembrane region" description="Helical" evidence="6">
    <location>
        <begin position="704"/>
        <end position="728"/>
    </location>
</feature>
<evidence type="ECO:0000256" key="4">
    <source>
        <dbReference type="ARBA" id="ARBA00023136"/>
    </source>
</evidence>
<feature type="transmembrane region" description="Helical" evidence="6">
    <location>
        <begin position="933"/>
        <end position="955"/>
    </location>
</feature>
<feature type="transmembrane region" description="Helical" evidence="6">
    <location>
        <begin position="54"/>
        <end position="80"/>
    </location>
</feature>
<gene>
    <name evidence="9" type="ORF">Cvel_15034</name>
</gene>
<feature type="transmembrane region" description="Helical" evidence="6">
    <location>
        <begin position="803"/>
        <end position="824"/>
    </location>
</feature>
<feature type="transmembrane region" description="Helical" evidence="6">
    <location>
        <begin position="875"/>
        <end position="895"/>
    </location>
</feature>
<dbReference type="PANTHER" id="PTHR11319:SF35">
    <property type="entry name" value="OUTER MEMBRANE PROTEIN PMPC-RELATED"/>
    <property type="match status" value="1"/>
</dbReference>
<dbReference type="SUPFAM" id="SSF53822">
    <property type="entry name" value="Periplasmic binding protein-like I"/>
    <property type="match status" value="1"/>
</dbReference>
<organism evidence="9">
    <name type="scientific">Chromera velia CCMP2878</name>
    <dbReference type="NCBI Taxonomy" id="1169474"/>
    <lineage>
        <taxon>Eukaryota</taxon>
        <taxon>Sar</taxon>
        <taxon>Alveolata</taxon>
        <taxon>Colpodellida</taxon>
        <taxon>Chromeraceae</taxon>
        <taxon>Chromera</taxon>
    </lineage>
</organism>
<dbReference type="InterPro" id="IPR028082">
    <property type="entry name" value="Peripla_BP_I"/>
</dbReference>
<feature type="transmembrane region" description="Helical" evidence="6">
    <location>
        <begin position="749"/>
        <end position="768"/>
    </location>
</feature>
<name>A0A0G4F4S2_9ALVE</name>
<accession>A0A0G4F4S2</accession>
<feature type="transmembrane region" description="Helical" evidence="6">
    <location>
        <begin position="21"/>
        <end position="42"/>
    </location>
</feature>
<keyword evidence="4 6" id="KW-0472">Membrane</keyword>